<name>A0ACC2TKC7_9FUNG</name>
<organism evidence="1 2">
    <name type="scientific">Entomophthora muscae</name>
    <dbReference type="NCBI Taxonomy" id="34485"/>
    <lineage>
        <taxon>Eukaryota</taxon>
        <taxon>Fungi</taxon>
        <taxon>Fungi incertae sedis</taxon>
        <taxon>Zoopagomycota</taxon>
        <taxon>Entomophthoromycotina</taxon>
        <taxon>Entomophthoromycetes</taxon>
        <taxon>Entomophthorales</taxon>
        <taxon>Entomophthoraceae</taxon>
        <taxon>Entomophthora</taxon>
    </lineage>
</organism>
<keyword evidence="2" id="KW-1185">Reference proteome</keyword>
<evidence type="ECO:0000313" key="1">
    <source>
        <dbReference type="EMBL" id="KAJ9075174.1"/>
    </source>
</evidence>
<sequence>MSSLGERTSFDSASSFFTTYGMSKENAHTSFLKNHVIIHCPICHRLEDFVVHKKKDSSGDSCYICKDCTSFDSALTK</sequence>
<proteinExistence type="predicted"/>
<comment type="caution">
    <text evidence="1">The sequence shown here is derived from an EMBL/GenBank/DDBJ whole genome shotgun (WGS) entry which is preliminary data.</text>
</comment>
<reference evidence="1" key="1">
    <citation type="submission" date="2022-04" db="EMBL/GenBank/DDBJ databases">
        <title>Genome of the entomopathogenic fungus Entomophthora muscae.</title>
        <authorList>
            <person name="Elya C."/>
            <person name="Lovett B.R."/>
            <person name="Lee E."/>
            <person name="Macias A.M."/>
            <person name="Hajek A.E."/>
            <person name="De Bivort B.L."/>
            <person name="Kasson M.T."/>
            <person name="De Fine Licht H.H."/>
            <person name="Stajich J.E."/>
        </authorList>
    </citation>
    <scope>NUCLEOTIDE SEQUENCE</scope>
    <source>
        <strain evidence="1">Berkeley</strain>
    </source>
</reference>
<dbReference type="Proteomes" id="UP001165960">
    <property type="component" value="Unassembled WGS sequence"/>
</dbReference>
<accession>A0ACC2TKC7</accession>
<gene>
    <name evidence="1" type="ORF">DSO57_1038669</name>
</gene>
<evidence type="ECO:0000313" key="2">
    <source>
        <dbReference type="Proteomes" id="UP001165960"/>
    </source>
</evidence>
<dbReference type="EMBL" id="QTSX02002645">
    <property type="protein sequence ID" value="KAJ9075174.1"/>
    <property type="molecule type" value="Genomic_DNA"/>
</dbReference>
<protein>
    <submittedName>
        <fullName evidence="1">Uncharacterized protein</fullName>
    </submittedName>
</protein>